<dbReference type="AlphaFoldDB" id="A0A1X7MWB8"/>
<accession>A0A1X7MWB8</accession>
<feature type="transmembrane region" description="Helical" evidence="1">
    <location>
        <begin position="34"/>
        <end position="52"/>
    </location>
</feature>
<name>A0A1X7MWB8_9LACT</name>
<dbReference type="STRING" id="1073423.SAMN04488700_0958"/>
<reference evidence="2 3" key="1">
    <citation type="submission" date="2017-04" db="EMBL/GenBank/DDBJ databases">
        <authorList>
            <person name="Afonso C.L."/>
            <person name="Miller P.J."/>
            <person name="Scott M.A."/>
            <person name="Spackman E."/>
            <person name="Goraichik I."/>
            <person name="Dimitrov K.M."/>
            <person name="Suarez D.L."/>
            <person name="Swayne D.E."/>
        </authorList>
    </citation>
    <scope>NUCLEOTIDE SEQUENCE [LARGE SCALE GENOMIC DNA]</scope>
    <source>
        <strain evidence="2 3">LMG26642</strain>
    </source>
</reference>
<evidence type="ECO:0000313" key="3">
    <source>
        <dbReference type="Proteomes" id="UP000193435"/>
    </source>
</evidence>
<keyword evidence="1" id="KW-1133">Transmembrane helix</keyword>
<gene>
    <name evidence="2" type="ORF">SAMN04488700_0958</name>
</gene>
<feature type="transmembrane region" description="Helical" evidence="1">
    <location>
        <begin position="57"/>
        <end position="75"/>
    </location>
</feature>
<proteinExistence type="predicted"/>
<dbReference type="Proteomes" id="UP000193435">
    <property type="component" value="Unassembled WGS sequence"/>
</dbReference>
<dbReference type="OrthoDB" id="2156743at2"/>
<organism evidence="2 3">
    <name type="scientific">Carnobacterium iners</name>
    <dbReference type="NCBI Taxonomy" id="1073423"/>
    <lineage>
        <taxon>Bacteria</taxon>
        <taxon>Bacillati</taxon>
        <taxon>Bacillota</taxon>
        <taxon>Bacilli</taxon>
        <taxon>Lactobacillales</taxon>
        <taxon>Carnobacteriaceae</taxon>
        <taxon>Carnobacterium</taxon>
    </lineage>
</organism>
<keyword evidence="1" id="KW-0472">Membrane</keyword>
<evidence type="ECO:0000313" key="2">
    <source>
        <dbReference type="EMBL" id="SMH28669.1"/>
    </source>
</evidence>
<sequence>MLRIVVLIVFFVALILASVSLVHGLHKKNMYINRWYFGFGAFFIILIPNFLFQNIPLILTNIFYLISAIFTIMYFETTRLKLEKNQFRGIVRSEQYPSKKD</sequence>
<keyword evidence="1" id="KW-0812">Transmembrane</keyword>
<evidence type="ECO:0000256" key="1">
    <source>
        <dbReference type="SAM" id="Phobius"/>
    </source>
</evidence>
<dbReference type="RefSeq" id="WP_085559160.1">
    <property type="nucleotide sequence ID" value="NZ_FOAH01000036.1"/>
</dbReference>
<keyword evidence="3" id="KW-1185">Reference proteome</keyword>
<protein>
    <submittedName>
        <fullName evidence="2">Uncharacterized protein</fullName>
    </submittedName>
</protein>
<dbReference type="EMBL" id="FXBJ01000002">
    <property type="protein sequence ID" value="SMH28669.1"/>
    <property type="molecule type" value="Genomic_DNA"/>
</dbReference>